<name>A0ABY2D1S7_9GAMM</name>
<dbReference type="EMBL" id="SLTR01000920">
    <property type="protein sequence ID" value="TDA68785.1"/>
    <property type="molecule type" value="Genomic_DNA"/>
</dbReference>
<evidence type="ECO:0000313" key="2">
    <source>
        <dbReference type="EMBL" id="TDA68785.1"/>
    </source>
</evidence>
<feature type="non-terminal residue" evidence="2">
    <location>
        <position position="1"/>
    </location>
</feature>
<reference evidence="2 3" key="1">
    <citation type="submission" date="2019-03" db="EMBL/GenBank/DDBJ databases">
        <title>Halomonas marinisediminis sp. nov., a moderately halophilic bacterium isolated from the Bohai Gulf.</title>
        <authorList>
            <person name="Ji X."/>
        </authorList>
    </citation>
    <scope>NUCLEOTIDE SEQUENCE [LARGE SCALE GENOMIC DNA]</scope>
    <source>
        <strain evidence="2 3">204</strain>
    </source>
</reference>
<feature type="compositionally biased region" description="Basic and acidic residues" evidence="1">
    <location>
        <begin position="8"/>
        <end position="22"/>
    </location>
</feature>
<evidence type="ECO:0000256" key="1">
    <source>
        <dbReference type="SAM" id="MobiDB-lite"/>
    </source>
</evidence>
<proteinExistence type="predicted"/>
<keyword evidence="3" id="KW-1185">Reference proteome</keyword>
<evidence type="ECO:0000313" key="3">
    <source>
        <dbReference type="Proteomes" id="UP000294823"/>
    </source>
</evidence>
<sequence>RPWAALDMTEKTTGRGRPERSA</sequence>
<dbReference type="Proteomes" id="UP000294823">
    <property type="component" value="Unassembled WGS sequence"/>
</dbReference>
<feature type="region of interest" description="Disordered" evidence="1">
    <location>
        <begin position="1"/>
        <end position="22"/>
    </location>
</feature>
<accession>A0ABY2D1S7</accession>
<comment type="caution">
    <text evidence="2">The sequence shown here is derived from an EMBL/GenBank/DDBJ whole genome shotgun (WGS) entry which is preliminary data.</text>
</comment>
<protein>
    <submittedName>
        <fullName evidence="2">3-isopropylmalate dehydratase small subunit</fullName>
    </submittedName>
</protein>
<gene>
    <name evidence="2" type="ORF">E0702_18960</name>
</gene>
<organism evidence="2 3">
    <name type="scientific">Halomonas marinisediminis</name>
    <dbReference type="NCBI Taxonomy" id="2546095"/>
    <lineage>
        <taxon>Bacteria</taxon>
        <taxon>Pseudomonadati</taxon>
        <taxon>Pseudomonadota</taxon>
        <taxon>Gammaproteobacteria</taxon>
        <taxon>Oceanospirillales</taxon>
        <taxon>Halomonadaceae</taxon>
        <taxon>Halomonas</taxon>
    </lineage>
</organism>